<comment type="caution">
    <text evidence="4">The sequence shown here is derived from an EMBL/GenBank/DDBJ whole genome shotgun (WGS) entry which is preliminary data.</text>
</comment>
<feature type="transmembrane region" description="Helical" evidence="2">
    <location>
        <begin position="231"/>
        <end position="254"/>
    </location>
</feature>
<organism evidence="4 5">
    <name type="scientific">Elysia crispata</name>
    <name type="common">lettuce slug</name>
    <dbReference type="NCBI Taxonomy" id="231223"/>
    <lineage>
        <taxon>Eukaryota</taxon>
        <taxon>Metazoa</taxon>
        <taxon>Spiralia</taxon>
        <taxon>Lophotrochozoa</taxon>
        <taxon>Mollusca</taxon>
        <taxon>Gastropoda</taxon>
        <taxon>Heterobranchia</taxon>
        <taxon>Euthyneura</taxon>
        <taxon>Panpulmonata</taxon>
        <taxon>Sacoglossa</taxon>
        <taxon>Placobranchoidea</taxon>
        <taxon>Plakobranchidae</taxon>
        <taxon>Elysia</taxon>
    </lineage>
</organism>
<dbReference type="EMBL" id="JAWDGP010001864">
    <property type="protein sequence ID" value="KAK3787480.1"/>
    <property type="molecule type" value="Genomic_DNA"/>
</dbReference>
<comment type="subcellular location">
    <subcellularLocation>
        <location evidence="1">Membrane</location>
        <topology evidence="1">Multi-pass membrane protein</topology>
    </subcellularLocation>
</comment>
<accession>A0AAE1AH84</accession>
<feature type="transmembrane region" description="Helical" evidence="2">
    <location>
        <begin position="538"/>
        <end position="561"/>
    </location>
</feature>
<dbReference type="AlphaFoldDB" id="A0AAE1AH84"/>
<feature type="transmembrane region" description="Helical" evidence="2">
    <location>
        <begin position="172"/>
        <end position="195"/>
    </location>
</feature>
<dbReference type="GO" id="GO:0016020">
    <property type="term" value="C:membrane"/>
    <property type="evidence" value="ECO:0007669"/>
    <property type="project" value="UniProtKB-SubCell"/>
</dbReference>
<dbReference type="PANTHER" id="PTHR11360">
    <property type="entry name" value="MONOCARBOXYLATE TRANSPORTER"/>
    <property type="match status" value="1"/>
</dbReference>
<evidence type="ECO:0000313" key="5">
    <source>
        <dbReference type="Proteomes" id="UP001283361"/>
    </source>
</evidence>
<dbReference type="InterPro" id="IPR036259">
    <property type="entry name" value="MFS_trans_sf"/>
</dbReference>
<evidence type="ECO:0000313" key="4">
    <source>
        <dbReference type="EMBL" id="KAK3787480.1"/>
    </source>
</evidence>
<reference evidence="4" key="1">
    <citation type="journal article" date="2023" name="G3 (Bethesda)">
        <title>A reference genome for the long-term kleptoplast-retaining sea slug Elysia crispata morphotype clarki.</title>
        <authorList>
            <person name="Eastman K.E."/>
            <person name="Pendleton A.L."/>
            <person name="Shaikh M.A."/>
            <person name="Suttiyut T."/>
            <person name="Ogas R."/>
            <person name="Tomko P."/>
            <person name="Gavelis G."/>
            <person name="Widhalm J.R."/>
            <person name="Wisecaver J.H."/>
        </authorList>
    </citation>
    <scope>NUCLEOTIDE SEQUENCE</scope>
    <source>
        <strain evidence="4">ECLA1</strain>
    </source>
</reference>
<proteinExistence type="predicted"/>
<keyword evidence="2" id="KW-0472">Membrane</keyword>
<dbReference type="PANTHER" id="PTHR11360:SF284">
    <property type="entry name" value="EG:103B4.3 PROTEIN-RELATED"/>
    <property type="match status" value="1"/>
</dbReference>
<dbReference type="SUPFAM" id="SSF103473">
    <property type="entry name" value="MFS general substrate transporter"/>
    <property type="match status" value="1"/>
</dbReference>
<feature type="transmembrane region" description="Helical" evidence="2">
    <location>
        <begin position="567"/>
        <end position="587"/>
    </location>
</feature>
<name>A0AAE1AH84_9GAST</name>
<feature type="transmembrane region" description="Helical" evidence="2">
    <location>
        <begin position="76"/>
        <end position="99"/>
    </location>
</feature>
<feature type="transmembrane region" description="Helical" evidence="2">
    <location>
        <begin position="478"/>
        <end position="498"/>
    </location>
</feature>
<dbReference type="InterPro" id="IPR020846">
    <property type="entry name" value="MFS_dom"/>
</dbReference>
<sequence>MVPHSRNIIYPVLDTQAGGRRLSELWHYWMVLVQNSDNDSVEKDEEVRHVLLERNGALPVGPDTHGSPGIPIDRGWAWMTVLGCFGIHVFVVGGVKSLGVLIVEIRDRFEGTSAKEMGLVQGLIVTLMMGLGLLTNLLAVRFTCRAVVFLGGLLACTGFILTAFVTRFWMVYLTYSVMTGIGFALSYTPSIVFVGSHFKKRRSLANGLSLAGSGVGSFALPNLMRVMLKEYGLPGCCMLMGALMLHVCICGLLFRPHANYRKKLLTAEITSGTLVGLASSTGSMIFTDDLMEQEVVDCADSNMAGVKGSKKDFKDFKNADEIRNAQGIQTSNILKNDNDIGYMEKQHELHVGNFAGERIYAEQTLLQAPSGKHHLGSSNYLKESNYKEDSHPASSPKSRRGSFDWSLLTNPVMFLYILFALFVNVGYPNVFFMVPVHAENEGEDRDTSALLMSFIGLTDLLGRLFIGWFSDLRLLDRRYLMASCAFVSGLLSLFMPVIKSFGGMAAYTILYGFCAGSYITLIPVVLSDTLGPEKLTSSFGMVVMALSVPLIPAPLICGQIRDSTGSWQYAFVFVGVFAVFGSLFPLLQPCFQKNIELSKATDEDTSVDAITDSGV</sequence>
<feature type="domain" description="Major facilitator superfamily (MFS) profile" evidence="3">
    <location>
        <begin position="412"/>
        <end position="615"/>
    </location>
</feature>
<dbReference type="GO" id="GO:0008028">
    <property type="term" value="F:monocarboxylic acid transmembrane transporter activity"/>
    <property type="evidence" value="ECO:0007669"/>
    <property type="project" value="TreeGrafter"/>
</dbReference>
<keyword evidence="5" id="KW-1185">Reference proteome</keyword>
<feature type="transmembrane region" description="Helical" evidence="2">
    <location>
        <begin position="504"/>
        <end position="526"/>
    </location>
</feature>
<evidence type="ECO:0000256" key="1">
    <source>
        <dbReference type="ARBA" id="ARBA00004141"/>
    </source>
</evidence>
<evidence type="ECO:0000256" key="2">
    <source>
        <dbReference type="SAM" id="Phobius"/>
    </source>
</evidence>
<gene>
    <name evidence="4" type="ORF">RRG08_025743</name>
</gene>
<protein>
    <recommendedName>
        <fullName evidence="3">Major facilitator superfamily (MFS) profile domain-containing protein</fullName>
    </recommendedName>
</protein>
<feature type="transmembrane region" description="Helical" evidence="2">
    <location>
        <begin position="407"/>
        <end position="427"/>
    </location>
</feature>
<feature type="transmembrane region" description="Helical" evidence="2">
    <location>
        <begin position="146"/>
        <end position="166"/>
    </location>
</feature>
<dbReference type="PROSITE" id="PS50850">
    <property type="entry name" value="MFS"/>
    <property type="match status" value="1"/>
</dbReference>
<dbReference type="Gene3D" id="1.20.1250.20">
    <property type="entry name" value="MFS general substrate transporter like domains"/>
    <property type="match status" value="2"/>
</dbReference>
<evidence type="ECO:0000259" key="3">
    <source>
        <dbReference type="PROSITE" id="PS50850"/>
    </source>
</evidence>
<dbReference type="CDD" id="cd17352">
    <property type="entry name" value="MFS_MCT_SLC16"/>
    <property type="match status" value="1"/>
</dbReference>
<keyword evidence="2" id="KW-0812">Transmembrane</keyword>
<feature type="transmembrane region" description="Helical" evidence="2">
    <location>
        <begin position="447"/>
        <end position="466"/>
    </location>
</feature>
<dbReference type="Proteomes" id="UP001283361">
    <property type="component" value="Unassembled WGS sequence"/>
</dbReference>
<keyword evidence="2" id="KW-1133">Transmembrane helix</keyword>
<dbReference type="InterPro" id="IPR011701">
    <property type="entry name" value="MFS"/>
</dbReference>
<dbReference type="InterPro" id="IPR050327">
    <property type="entry name" value="Proton-linked_MCT"/>
</dbReference>
<feature type="transmembrane region" description="Helical" evidence="2">
    <location>
        <begin position="119"/>
        <end position="139"/>
    </location>
</feature>
<dbReference type="Pfam" id="PF07690">
    <property type="entry name" value="MFS_1"/>
    <property type="match status" value="1"/>
</dbReference>
<feature type="transmembrane region" description="Helical" evidence="2">
    <location>
        <begin position="207"/>
        <end position="225"/>
    </location>
</feature>